<evidence type="ECO:0000313" key="2">
    <source>
        <dbReference type="Proteomes" id="UP000727407"/>
    </source>
</evidence>
<keyword evidence="1" id="KW-0436">Ligase</keyword>
<dbReference type="GO" id="GO:0016874">
    <property type="term" value="F:ligase activity"/>
    <property type="evidence" value="ECO:0007669"/>
    <property type="project" value="UniProtKB-KW"/>
</dbReference>
<dbReference type="EMBL" id="QNUK01000019">
    <property type="protein sequence ID" value="KAF5907738.1"/>
    <property type="molecule type" value="Genomic_DNA"/>
</dbReference>
<dbReference type="Proteomes" id="UP000727407">
    <property type="component" value="Unassembled WGS sequence"/>
</dbReference>
<accession>A0A8J4UEC2</accession>
<comment type="caution">
    <text evidence="1">The sequence shown here is derived from an EMBL/GenBank/DDBJ whole genome shotgun (WGS) entry which is preliminary data.</text>
</comment>
<reference evidence="1" key="1">
    <citation type="submission" date="2020-07" db="EMBL/GenBank/DDBJ databases">
        <title>Clarias magur genome sequencing, assembly and annotation.</title>
        <authorList>
            <person name="Kushwaha B."/>
            <person name="Kumar R."/>
            <person name="Das P."/>
            <person name="Joshi C.G."/>
            <person name="Kumar D."/>
            <person name="Nagpure N.S."/>
            <person name="Pandey M."/>
            <person name="Agarwal S."/>
            <person name="Srivastava S."/>
            <person name="Singh M."/>
            <person name="Sahoo L."/>
            <person name="Jayasankar P."/>
            <person name="Meher P.K."/>
            <person name="Koringa P.G."/>
            <person name="Iquebal M.A."/>
            <person name="Das S.P."/>
            <person name="Bit A."/>
            <person name="Patnaik S."/>
            <person name="Patel N."/>
            <person name="Shah T.M."/>
            <person name="Hinsu A."/>
            <person name="Jena J.K."/>
        </authorList>
    </citation>
    <scope>NUCLEOTIDE SEQUENCE</scope>
    <source>
        <strain evidence="1">CIFAMagur01</strain>
        <tissue evidence="1">Testis</tissue>
    </source>
</reference>
<sequence length="65" mass="7079">MTNILIGREYGVSSVLRLFDRSDSSKSDPVMVGPRSALLSLSPPSPHPLSLYAFSNCLQYISVHA</sequence>
<evidence type="ECO:0000313" key="1">
    <source>
        <dbReference type="EMBL" id="KAF5907738.1"/>
    </source>
</evidence>
<protein>
    <submittedName>
        <fullName evidence="1">Histidine--tRNA ligase</fullName>
    </submittedName>
</protein>
<dbReference type="AlphaFoldDB" id="A0A8J4UEC2"/>
<feature type="non-terminal residue" evidence="1">
    <location>
        <position position="65"/>
    </location>
</feature>
<name>A0A8J4UEC2_CLAMG</name>
<keyword evidence="2" id="KW-1185">Reference proteome</keyword>
<proteinExistence type="predicted"/>
<organism evidence="1 2">
    <name type="scientific">Clarias magur</name>
    <name type="common">Asian catfish</name>
    <name type="synonym">Macropteronotus magur</name>
    <dbReference type="NCBI Taxonomy" id="1594786"/>
    <lineage>
        <taxon>Eukaryota</taxon>
        <taxon>Metazoa</taxon>
        <taxon>Chordata</taxon>
        <taxon>Craniata</taxon>
        <taxon>Vertebrata</taxon>
        <taxon>Euteleostomi</taxon>
        <taxon>Actinopterygii</taxon>
        <taxon>Neopterygii</taxon>
        <taxon>Teleostei</taxon>
        <taxon>Ostariophysi</taxon>
        <taxon>Siluriformes</taxon>
        <taxon>Clariidae</taxon>
        <taxon>Clarias</taxon>
    </lineage>
</organism>
<gene>
    <name evidence="1" type="primary">hisS</name>
    <name evidence="1" type="ORF">DAT39_002517</name>
</gene>